<reference evidence="1" key="1">
    <citation type="submission" date="2018-06" db="EMBL/GenBank/DDBJ databases">
        <authorList>
            <consortium name="Pathogen Informatics"/>
            <person name="Doyle S."/>
        </authorList>
    </citation>
    <scope>NUCLEOTIDE SEQUENCE [LARGE SCALE GENOMIC DNA]</scope>
    <source>
        <strain evidence="1">NCTC11063</strain>
    </source>
</reference>
<proteinExistence type="predicted"/>
<dbReference type="AlphaFoldDB" id="A0A380L985"/>
<dbReference type="Proteomes" id="UP000255236">
    <property type="component" value="Unassembled WGS sequence"/>
</dbReference>
<sequence length="35" mass="3989">MRKIIKGDGEIIIAFSDTFSYSGHLEILHGVILQW</sequence>
<gene>
    <name evidence="1" type="ORF">NCTC11063_01466</name>
</gene>
<accession>A0A380L985</accession>
<keyword evidence="2" id="KW-1185">Reference proteome</keyword>
<dbReference type="EMBL" id="UHFT01000001">
    <property type="protein sequence ID" value="SUN80744.1"/>
    <property type="molecule type" value="Genomic_DNA"/>
</dbReference>
<organism evidence="1 2">
    <name type="scientific">Streptococcus milleri</name>
    <dbReference type="NCBI Taxonomy" id="33040"/>
    <lineage>
        <taxon>Bacteria</taxon>
        <taxon>Bacillati</taxon>
        <taxon>Bacillota</taxon>
        <taxon>Bacilli</taxon>
        <taxon>Lactobacillales</taxon>
        <taxon>Streptococcaceae</taxon>
        <taxon>Streptococcus</taxon>
    </lineage>
</organism>
<evidence type="ECO:0000313" key="2">
    <source>
        <dbReference type="Proteomes" id="UP000255236"/>
    </source>
</evidence>
<evidence type="ECO:0000313" key="1">
    <source>
        <dbReference type="EMBL" id="SUN80744.1"/>
    </source>
</evidence>
<name>A0A380L985_9STRE</name>
<comment type="caution">
    <text evidence="1">The sequence shown here is derived from an EMBL/GenBank/DDBJ whole genome shotgun (WGS) entry which is preliminary data.</text>
</comment>
<protein>
    <submittedName>
        <fullName evidence="1">Uncharacterized protein</fullName>
    </submittedName>
</protein>